<keyword evidence="5" id="KW-0418">Kinase</keyword>
<dbReference type="PANTHER" id="PTHR24343:SF476">
    <property type="entry name" value="SERINE_THREONINE-PROTEIN KINASE SRK2C"/>
    <property type="match status" value="1"/>
</dbReference>
<name>A0A5N6QFE0_9ROSI</name>
<dbReference type="InterPro" id="IPR008271">
    <property type="entry name" value="Ser/Thr_kinase_AS"/>
</dbReference>
<dbReference type="PROSITE" id="PS50011">
    <property type="entry name" value="PROTEIN_KINASE_DOM"/>
    <property type="match status" value="1"/>
</dbReference>
<dbReference type="PANTHER" id="PTHR24343">
    <property type="entry name" value="SERINE/THREONINE KINASE"/>
    <property type="match status" value="1"/>
</dbReference>
<keyword evidence="13" id="KW-1185">Reference proteome</keyword>
<evidence type="ECO:0000256" key="1">
    <source>
        <dbReference type="ARBA" id="ARBA00012513"/>
    </source>
</evidence>
<gene>
    <name evidence="12" type="ORF">FH972_002605</name>
</gene>
<evidence type="ECO:0000256" key="8">
    <source>
        <dbReference type="ARBA" id="ARBA00048679"/>
    </source>
</evidence>
<dbReference type="InterPro" id="IPR000719">
    <property type="entry name" value="Prot_kinase_dom"/>
</dbReference>
<dbReference type="PROSITE" id="PS00108">
    <property type="entry name" value="PROTEIN_KINASE_ST"/>
    <property type="match status" value="1"/>
</dbReference>
<dbReference type="AlphaFoldDB" id="A0A5N6QFE0"/>
<feature type="domain" description="Protein kinase" evidence="11">
    <location>
        <begin position="1"/>
        <end position="184"/>
    </location>
</feature>
<dbReference type="SMART" id="SM00220">
    <property type="entry name" value="S_TKc"/>
    <property type="match status" value="1"/>
</dbReference>
<comment type="catalytic activity">
    <reaction evidence="7">
        <text>L-threonyl-[protein] + ATP = O-phospho-L-threonyl-[protein] + ADP + H(+)</text>
        <dbReference type="Rhea" id="RHEA:46608"/>
        <dbReference type="Rhea" id="RHEA-COMP:11060"/>
        <dbReference type="Rhea" id="RHEA-COMP:11605"/>
        <dbReference type="ChEBI" id="CHEBI:15378"/>
        <dbReference type="ChEBI" id="CHEBI:30013"/>
        <dbReference type="ChEBI" id="CHEBI:30616"/>
        <dbReference type="ChEBI" id="CHEBI:61977"/>
        <dbReference type="ChEBI" id="CHEBI:456216"/>
        <dbReference type="EC" id="2.7.11.1"/>
    </reaction>
</comment>
<organism evidence="12 13">
    <name type="scientific">Carpinus fangiana</name>
    <dbReference type="NCBI Taxonomy" id="176857"/>
    <lineage>
        <taxon>Eukaryota</taxon>
        <taxon>Viridiplantae</taxon>
        <taxon>Streptophyta</taxon>
        <taxon>Embryophyta</taxon>
        <taxon>Tracheophyta</taxon>
        <taxon>Spermatophyta</taxon>
        <taxon>Magnoliopsida</taxon>
        <taxon>eudicotyledons</taxon>
        <taxon>Gunneridae</taxon>
        <taxon>Pentapetalae</taxon>
        <taxon>rosids</taxon>
        <taxon>fabids</taxon>
        <taxon>Fagales</taxon>
        <taxon>Betulaceae</taxon>
        <taxon>Carpinus</taxon>
    </lineage>
</organism>
<accession>A0A5N6QFE0</accession>
<dbReference type="InterPro" id="IPR017441">
    <property type="entry name" value="Protein_kinase_ATP_BS"/>
</dbReference>
<protein>
    <recommendedName>
        <fullName evidence="1">non-specific serine/threonine protein kinase</fullName>
        <ecNumber evidence="1">2.7.11.1</ecNumber>
    </recommendedName>
</protein>
<proteinExistence type="inferred from homology"/>
<evidence type="ECO:0000256" key="9">
    <source>
        <dbReference type="PROSITE-ProRule" id="PRU10141"/>
    </source>
</evidence>
<evidence type="ECO:0000256" key="4">
    <source>
        <dbReference type="ARBA" id="ARBA00022741"/>
    </source>
</evidence>
<reference evidence="12 13" key="1">
    <citation type="submission" date="2019-06" db="EMBL/GenBank/DDBJ databases">
        <title>A chromosomal-level reference genome of Carpinus fangiana (Coryloideae, Betulaceae).</title>
        <authorList>
            <person name="Yang X."/>
            <person name="Wang Z."/>
            <person name="Zhang L."/>
            <person name="Hao G."/>
            <person name="Liu J."/>
            <person name="Yang Y."/>
        </authorList>
    </citation>
    <scope>NUCLEOTIDE SEQUENCE [LARGE SCALE GENOMIC DNA]</scope>
    <source>
        <strain evidence="12">Cfa_2016G</strain>
        <tissue evidence="12">Leaf</tissue>
    </source>
</reference>
<dbReference type="GO" id="GO:0005524">
    <property type="term" value="F:ATP binding"/>
    <property type="evidence" value="ECO:0007669"/>
    <property type="project" value="UniProtKB-UniRule"/>
</dbReference>
<evidence type="ECO:0000256" key="2">
    <source>
        <dbReference type="ARBA" id="ARBA00022527"/>
    </source>
</evidence>
<evidence type="ECO:0000256" key="10">
    <source>
        <dbReference type="RuleBase" id="RU000304"/>
    </source>
</evidence>
<dbReference type="GO" id="GO:0004674">
    <property type="term" value="F:protein serine/threonine kinase activity"/>
    <property type="evidence" value="ECO:0007669"/>
    <property type="project" value="UniProtKB-KW"/>
</dbReference>
<evidence type="ECO:0000256" key="3">
    <source>
        <dbReference type="ARBA" id="ARBA00022679"/>
    </source>
</evidence>
<keyword evidence="2 10" id="KW-0723">Serine/threonine-protein kinase</keyword>
<dbReference type="InterPro" id="IPR011009">
    <property type="entry name" value="Kinase-like_dom_sf"/>
</dbReference>
<dbReference type="GO" id="GO:0006970">
    <property type="term" value="P:response to osmotic stress"/>
    <property type="evidence" value="ECO:0007669"/>
    <property type="project" value="UniProtKB-ARBA"/>
</dbReference>
<sequence>MERYEILKDIGSGNFGVAKLVRDKWSGELYAVKYIERGQKQICHRDLKLENTLLDGSSAPCLKICDFGYSKASSVLHSQPKSTVGTPAYIAPEVLSKKQYDGKIADVWSCGVTLYVMLAGAYPFEDTEDPRNFRKTLQRILSVHYSITAYVRISMECRHLLSRIFVANPEKRISIPEIKKHPWFLKNLPIEFMDESEGGMQNEDESESPQSIEEILPIIQEALKAGEGVRVGGIVAGGSMDLDEIEADCDIDDIETSGDYVCAL</sequence>
<dbReference type="SUPFAM" id="SSF56112">
    <property type="entry name" value="Protein kinase-like (PK-like)"/>
    <property type="match status" value="1"/>
</dbReference>
<keyword evidence="4 9" id="KW-0547">Nucleotide-binding</keyword>
<feature type="binding site" evidence="9">
    <location>
        <position position="33"/>
    </location>
    <ligand>
        <name>ATP</name>
        <dbReference type="ChEBI" id="CHEBI:30616"/>
    </ligand>
</feature>
<evidence type="ECO:0000256" key="6">
    <source>
        <dbReference type="ARBA" id="ARBA00022840"/>
    </source>
</evidence>
<evidence type="ECO:0000313" key="12">
    <source>
        <dbReference type="EMBL" id="KAE7998026.1"/>
    </source>
</evidence>
<dbReference type="Proteomes" id="UP000327013">
    <property type="component" value="Chromosome 1"/>
</dbReference>
<keyword evidence="6 9" id="KW-0067">ATP-binding</keyword>
<dbReference type="OrthoDB" id="193931at2759"/>
<comment type="catalytic activity">
    <reaction evidence="8">
        <text>L-seryl-[protein] + ATP = O-phospho-L-seryl-[protein] + ADP + H(+)</text>
        <dbReference type="Rhea" id="RHEA:17989"/>
        <dbReference type="Rhea" id="RHEA-COMP:9863"/>
        <dbReference type="Rhea" id="RHEA-COMP:11604"/>
        <dbReference type="ChEBI" id="CHEBI:15378"/>
        <dbReference type="ChEBI" id="CHEBI:29999"/>
        <dbReference type="ChEBI" id="CHEBI:30616"/>
        <dbReference type="ChEBI" id="CHEBI:83421"/>
        <dbReference type="ChEBI" id="CHEBI:456216"/>
        <dbReference type="EC" id="2.7.11.1"/>
    </reaction>
</comment>
<evidence type="ECO:0000259" key="11">
    <source>
        <dbReference type="PROSITE" id="PS50011"/>
    </source>
</evidence>
<dbReference type="EC" id="2.7.11.1" evidence="1"/>
<evidence type="ECO:0000256" key="5">
    <source>
        <dbReference type="ARBA" id="ARBA00022777"/>
    </source>
</evidence>
<keyword evidence="3" id="KW-0808">Transferase</keyword>
<dbReference type="Pfam" id="PF00069">
    <property type="entry name" value="Pkinase"/>
    <property type="match status" value="1"/>
</dbReference>
<dbReference type="Gene3D" id="1.10.510.10">
    <property type="entry name" value="Transferase(Phosphotransferase) domain 1"/>
    <property type="match status" value="2"/>
</dbReference>
<evidence type="ECO:0000256" key="7">
    <source>
        <dbReference type="ARBA" id="ARBA00047899"/>
    </source>
</evidence>
<evidence type="ECO:0000313" key="13">
    <source>
        <dbReference type="Proteomes" id="UP000327013"/>
    </source>
</evidence>
<comment type="similarity">
    <text evidence="10">Belongs to the protein kinase superfamily.</text>
</comment>
<dbReference type="PROSITE" id="PS00107">
    <property type="entry name" value="PROTEIN_KINASE_ATP"/>
    <property type="match status" value="1"/>
</dbReference>
<dbReference type="EMBL" id="CM017321">
    <property type="protein sequence ID" value="KAE7998026.1"/>
    <property type="molecule type" value="Genomic_DNA"/>
</dbReference>
<dbReference type="FunFam" id="1.10.510.10:FF:000132">
    <property type="entry name" value="Serine/threonine-protein kinase SRK2A"/>
    <property type="match status" value="1"/>
</dbReference>